<protein>
    <submittedName>
        <fullName evidence="2">Uncharacterized protein</fullName>
    </submittedName>
</protein>
<evidence type="ECO:0000256" key="1">
    <source>
        <dbReference type="SAM" id="Phobius"/>
    </source>
</evidence>
<proteinExistence type="predicted"/>
<evidence type="ECO:0000313" key="2">
    <source>
        <dbReference type="EMBL" id="TCB95309.1"/>
    </source>
</evidence>
<dbReference type="AlphaFoldDB" id="A0A4R0GIM8"/>
<name>A0A4R0GIM8_9ACTN</name>
<dbReference type="SUPFAM" id="SSF50969">
    <property type="entry name" value="YVTN repeat-like/Quinoprotein amine dehydrogenase"/>
    <property type="match status" value="1"/>
</dbReference>
<comment type="caution">
    <text evidence="2">The sequence shown here is derived from an EMBL/GenBank/DDBJ whole genome shotgun (WGS) entry which is preliminary data.</text>
</comment>
<keyword evidence="1" id="KW-0812">Transmembrane</keyword>
<keyword evidence="3" id="KW-1185">Reference proteome</keyword>
<dbReference type="OrthoDB" id="9802683at2"/>
<sequence>MRRPPNRRISPCGVDARGYPQSRPLWRRSVPIISLQWRPTRRRRVRVAAVALVTVAAVLVVPNAADAAVLPVPEPGTVVSANPVDETPHARDGEARAFAEVGDTVFVGGSFTQIRQTATAAWITQRYLFSYNRTTGTINTAFVPVLDGAVNALIAGPGGTLIVGGAFRNVNGVARRNLVALDPATGMIIDSWVGRSDGGMIRDMVLHQNHLYLAGAFNWINGTAHSGLARLNATTGAIDPTFNVNATVGRHGTGSYAWAIDVTPDGKTMVVGGNFMYVDELPRNQMALIDLTGTPSVLDWSTEKFVPPCAAPATFVHYVQDVRFGGDGSWFVVGTNGGSGWPAAYCDALVRFETADRGANQLGTWINWTGNDTITSVEVADNIIYLGGHFRWLNNPNAHDAAGAGAIDRLGIAAVTPATGMPVNWNPGRRGGNALPSGASNWGSQVPVIWRGSNGLYFGHNSDGMANEYHGRLGMFPVAGGRTITPRNPPTAGSGFLYLGAVAGELEKVPFDGTSLGTPTTVSQPNYTGAGATWRVSDRIYWSRTVVGTPTGSRLDISMFNGGAIGAPWESSGYNDWYNPANMTGAFFLDGRLYYTRTGANGLYYRYFEVDGNYLGATEFTLPTTGVTWSAVRGMAWVDGKIVYGHTDGSLRSVAFDPLATPAVSGAASTVVATAGVGPSWSTSRMFFSVQ</sequence>
<dbReference type="EMBL" id="SJJR01000015">
    <property type="protein sequence ID" value="TCB95309.1"/>
    <property type="molecule type" value="Genomic_DNA"/>
</dbReference>
<evidence type="ECO:0000313" key="3">
    <source>
        <dbReference type="Proteomes" id="UP000292274"/>
    </source>
</evidence>
<reference evidence="2 3" key="1">
    <citation type="submission" date="2019-02" db="EMBL/GenBank/DDBJ databases">
        <title>Jishengella sp. nov., isolated from a root of Zingiber montanum.</title>
        <authorList>
            <person name="Kuncharoen N."/>
            <person name="Kudo T."/>
            <person name="Masahiro Y."/>
            <person name="Ohkuma M."/>
            <person name="Tanasupawat S."/>
        </authorList>
    </citation>
    <scope>NUCLEOTIDE SEQUENCE [LARGE SCALE GENOMIC DNA]</scope>
    <source>
        <strain evidence="2 3">PLAI 1-1</strain>
    </source>
</reference>
<organism evidence="2 3">
    <name type="scientific">Micromonospora zingiberis</name>
    <dbReference type="NCBI Taxonomy" id="2053011"/>
    <lineage>
        <taxon>Bacteria</taxon>
        <taxon>Bacillati</taxon>
        <taxon>Actinomycetota</taxon>
        <taxon>Actinomycetes</taxon>
        <taxon>Micromonosporales</taxon>
        <taxon>Micromonosporaceae</taxon>
        <taxon>Micromonospora</taxon>
    </lineage>
</organism>
<dbReference type="Gene3D" id="2.80.10.50">
    <property type="match status" value="1"/>
</dbReference>
<gene>
    <name evidence="2" type="ORF">E0H26_20400</name>
</gene>
<dbReference type="Proteomes" id="UP000292274">
    <property type="component" value="Unassembled WGS sequence"/>
</dbReference>
<feature type="transmembrane region" description="Helical" evidence="1">
    <location>
        <begin position="45"/>
        <end position="65"/>
    </location>
</feature>
<accession>A0A4R0GIM8</accession>
<dbReference type="InterPro" id="IPR011044">
    <property type="entry name" value="Quino_amine_DH_bsu"/>
</dbReference>
<dbReference type="InterPro" id="IPR013431">
    <property type="entry name" value="Delta_60_rpt"/>
</dbReference>
<dbReference type="Pfam" id="PF17164">
    <property type="entry name" value="DUF5122"/>
    <property type="match status" value="1"/>
</dbReference>
<keyword evidence="1" id="KW-0472">Membrane</keyword>
<keyword evidence="1" id="KW-1133">Transmembrane helix</keyword>